<evidence type="ECO:0000313" key="8">
    <source>
        <dbReference type="Proteomes" id="UP000463975"/>
    </source>
</evidence>
<evidence type="ECO:0000256" key="2">
    <source>
        <dbReference type="ARBA" id="ARBA00022741"/>
    </source>
</evidence>
<sequence>MSLALTPGELIGIIGPNGAGKTTLLKALCGLVPISDGHVFLNDKLLECYSPSHKGREIAYVPQDRVLPYGMKLIDVVSLGRIPHFKTSNEKDDKDLINAILHELDLYGLRFQRAETLSGGEKARLCLARALAVNSCFLLLDEPTASLDPAQTLNVMSLLKRQALIRQKSVCVVLHDLSLAAQFCTKLIMLEKGVCIAQGTAQEVLTPALLQKLYQIEAEFIDNIPVLFKKHHPS</sequence>
<organism evidence="7 8">
    <name type="scientific">Aristophania vespae</name>
    <dbReference type="NCBI Taxonomy" id="2697033"/>
    <lineage>
        <taxon>Bacteria</taxon>
        <taxon>Pseudomonadati</taxon>
        <taxon>Pseudomonadota</taxon>
        <taxon>Alphaproteobacteria</taxon>
        <taxon>Acetobacterales</taxon>
        <taxon>Acetobacteraceae</taxon>
        <taxon>Aristophania</taxon>
    </lineage>
</organism>
<keyword evidence="3 7" id="KW-0067">ATP-binding</keyword>
<evidence type="ECO:0000259" key="6">
    <source>
        <dbReference type="PROSITE" id="PS50893"/>
    </source>
</evidence>
<keyword evidence="8" id="KW-1185">Reference proteome</keyword>
<dbReference type="PANTHER" id="PTHR42794">
    <property type="entry name" value="HEMIN IMPORT ATP-BINDING PROTEIN HMUV"/>
    <property type="match status" value="1"/>
</dbReference>
<feature type="domain" description="ABC transporter" evidence="6">
    <location>
        <begin position="1"/>
        <end position="217"/>
    </location>
</feature>
<dbReference type="Pfam" id="PF00005">
    <property type="entry name" value="ABC_tran"/>
    <property type="match status" value="1"/>
</dbReference>
<proteinExistence type="predicted"/>
<dbReference type="GO" id="GO:0005524">
    <property type="term" value="F:ATP binding"/>
    <property type="evidence" value="ECO:0007669"/>
    <property type="project" value="UniProtKB-KW"/>
</dbReference>
<dbReference type="SMART" id="SM00382">
    <property type="entry name" value="AAA"/>
    <property type="match status" value="1"/>
</dbReference>
<comment type="function">
    <text evidence="5">Part of the ABC transporter complex HmuTUV involved in hemin import. Responsible for energy coupling to the transport system.</text>
</comment>
<dbReference type="EMBL" id="CP047652">
    <property type="protein sequence ID" value="QHI96214.1"/>
    <property type="molecule type" value="Genomic_DNA"/>
</dbReference>
<keyword evidence="2" id="KW-0547">Nucleotide-binding</keyword>
<evidence type="ECO:0000256" key="4">
    <source>
        <dbReference type="ARBA" id="ARBA00022967"/>
    </source>
</evidence>
<reference evidence="7 8" key="1">
    <citation type="submission" date="2020-01" db="EMBL/GenBank/DDBJ databases">
        <title>Genome sequencing of strain KACC 21507.</title>
        <authorList>
            <person name="Heo J."/>
            <person name="Kim S.-J."/>
            <person name="Kim J.-S."/>
            <person name="Hong S.-B."/>
            <person name="Kwon S.-W."/>
        </authorList>
    </citation>
    <scope>NUCLEOTIDE SEQUENCE [LARGE SCALE GENOMIC DNA]</scope>
    <source>
        <strain evidence="7 8">KACC 21507</strain>
    </source>
</reference>
<name>A0A6P1NI56_9PROT</name>
<evidence type="ECO:0000256" key="1">
    <source>
        <dbReference type="ARBA" id="ARBA00022448"/>
    </source>
</evidence>
<dbReference type="PANTHER" id="PTHR42794:SF1">
    <property type="entry name" value="HEMIN IMPORT ATP-BINDING PROTEIN HMUV"/>
    <property type="match status" value="1"/>
</dbReference>
<dbReference type="KEGG" id="bomb:GT348_08240"/>
<dbReference type="PROSITE" id="PS50893">
    <property type="entry name" value="ABC_TRANSPORTER_2"/>
    <property type="match status" value="1"/>
</dbReference>
<accession>A0A6P1NI56</accession>
<evidence type="ECO:0000313" key="7">
    <source>
        <dbReference type="EMBL" id="QHI96214.1"/>
    </source>
</evidence>
<dbReference type="InterPro" id="IPR003593">
    <property type="entry name" value="AAA+_ATPase"/>
</dbReference>
<dbReference type="PROSITE" id="PS00211">
    <property type="entry name" value="ABC_TRANSPORTER_1"/>
    <property type="match status" value="1"/>
</dbReference>
<dbReference type="Gene3D" id="3.40.50.300">
    <property type="entry name" value="P-loop containing nucleotide triphosphate hydrolases"/>
    <property type="match status" value="1"/>
</dbReference>
<protein>
    <submittedName>
        <fullName evidence="7">ATP-binding cassette domain-containing protein</fullName>
    </submittedName>
</protein>
<dbReference type="Proteomes" id="UP000463975">
    <property type="component" value="Chromosome"/>
</dbReference>
<dbReference type="InterPro" id="IPR027417">
    <property type="entry name" value="P-loop_NTPase"/>
</dbReference>
<evidence type="ECO:0000256" key="5">
    <source>
        <dbReference type="ARBA" id="ARBA00037066"/>
    </source>
</evidence>
<evidence type="ECO:0000256" key="3">
    <source>
        <dbReference type="ARBA" id="ARBA00022840"/>
    </source>
</evidence>
<dbReference type="CDD" id="cd03214">
    <property type="entry name" value="ABC_Iron-Siderophores_B12_Hemin"/>
    <property type="match status" value="1"/>
</dbReference>
<dbReference type="InterPro" id="IPR003439">
    <property type="entry name" value="ABC_transporter-like_ATP-bd"/>
</dbReference>
<dbReference type="RefSeq" id="WP_160619286.1">
    <property type="nucleotide sequence ID" value="NZ_CP047652.1"/>
</dbReference>
<dbReference type="GO" id="GO:0016887">
    <property type="term" value="F:ATP hydrolysis activity"/>
    <property type="evidence" value="ECO:0007669"/>
    <property type="project" value="InterPro"/>
</dbReference>
<keyword evidence="4" id="KW-1278">Translocase</keyword>
<dbReference type="SUPFAM" id="SSF52540">
    <property type="entry name" value="P-loop containing nucleoside triphosphate hydrolases"/>
    <property type="match status" value="1"/>
</dbReference>
<gene>
    <name evidence="7" type="ORF">GT348_08240</name>
</gene>
<keyword evidence="1" id="KW-0813">Transport</keyword>
<dbReference type="InterPro" id="IPR017871">
    <property type="entry name" value="ABC_transporter-like_CS"/>
</dbReference>
<dbReference type="AlphaFoldDB" id="A0A6P1NI56"/>